<keyword evidence="3" id="KW-1185">Reference proteome</keyword>
<evidence type="ECO:0000313" key="3">
    <source>
        <dbReference type="Proteomes" id="UP000473699"/>
    </source>
</evidence>
<dbReference type="EMBL" id="VUNH01000001">
    <property type="protein sequence ID" value="MST54511.1"/>
    <property type="molecule type" value="Genomic_DNA"/>
</dbReference>
<dbReference type="RefSeq" id="WP_154527654.1">
    <property type="nucleotide sequence ID" value="NZ_JAXDZJ010000226.1"/>
</dbReference>
<keyword evidence="1" id="KW-0812">Transmembrane</keyword>
<evidence type="ECO:0000313" key="2">
    <source>
        <dbReference type="EMBL" id="MST54511.1"/>
    </source>
</evidence>
<feature type="transmembrane region" description="Helical" evidence="1">
    <location>
        <begin position="195"/>
        <end position="214"/>
    </location>
</feature>
<feature type="transmembrane region" description="Helical" evidence="1">
    <location>
        <begin position="122"/>
        <end position="144"/>
    </location>
</feature>
<dbReference type="AlphaFoldDB" id="A0A6L5Y8H4"/>
<evidence type="ECO:0000256" key="1">
    <source>
        <dbReference type="SAM" id="Phobius"/>
    </source>
</evidence>
<feature type="transmembrane region" description="Helical" evidence="1">
    <location>
        <begin position="60"/>
        <end position="81"/>
    </location>
</feature>
<keyword evidence="1" id="KW-1133">Transmembrane helix</keyword>
<proteinExistence type="predicted"/>
<sequence>MDLNAQWKKGCIRIGTPTNLLAAATSFLPVLWLCSAYNCWPSLDVVLKAWGLVAASFGAFYFVEPISYYSVIGLSGSYLVFLSGNIGNMRVPCAAQALDATHTEPGTLQAEVVSTLGICGSIVTNLIAVLLAAFIGASVVAALPKVVSDAFVKYAAGAIFGGTFGNFAIKYPKIAVFGLAIPLALIYFAKTPAYVTIPAAVFGCIAIARAFYVMEKKA</sequence>
<protein>
    <submittedName>
        <fullName evidence="2">Uncharacterized protein</fullName>
    </submittedName>
</protein>
<accession>A0A6L5Y8H4</accession>
<reference evidence="2 3" key="1">
    <citation type="submission" date="2019-08" db="EMBL/GenBank/DDBJ databases">
        <title>In-depth cultivation of the pig gut microbiome towards novel bacterial diversity and tailored functional studies.</title>
        <authorList>
            <person name="Wylensek D."/>
            <person name="Hitch T.C.A."/>
            <person name="Clavel T."/>
        </authorList>
    </citation>
    <scope>NUCLEOTIDE SEQUENCE [LARGE SCALE GENOMIC DNA]</scope>
    <source>
        <strain evidence="2 3">SM-530-WT-4B</strain>
    </source>
</reference>
<dbReference type="Proteomes" id="UP000473699">
    <property type="component" value="Unassembled WGS sequence"/>
</dbReference>
<feature type="transmembrane region" description="Helical" evidence="1">
    <location>
        <begin position="174"/>
        <end position="189"/>
    </location>
</feature>
<name>A0A6L5Y8H4_9BACT</name>
<organism evidence="2 3">
    <name type="scientific">Pyramidobacter porci</name>
    <dbReference type="NCBI Taxonomy" id="2605789"/>
    <lineage>
        <taxon>Bacteria</taxon>
        <taxon>Thermotogati</taxon>
        <taxon>Synergistota</taxon>
        <taxon>Synergistia</taxon>
        <taxon>Synergistales</taxon>
        <taxon>Dethiosulfovibrionaceae</taxon>
        <taxon>Pyramidobacter</taxon>
    </lineage>
</organism>
<keyword evidence="1" id="KW-0472">Membrane</keyword>
<gene>
    <name evidence="2" type="ORF">FYJ74_00365</name>
</gene>
<comment type="caution">
    <text evidence="2">The sequence shown here is derived from an EMBL/GenBank/DDBJ whole genome shotgun (WGS) entry which is preliminary data.</text>
</comment>